<evidence type="ECO:0000259" key="1">
    <source>
        <dbReference type="PROSITE" id="PS52045"/>
    </source>
</evidence>
<proteinExistence type="predicted"/>
<dbReference type="Gene3D" id="3.90.1320.10">
    <property type="entry name" value="Outer-capsid protein sigma 3, large lobe"/>
    <property type="match status" value="1"/>
</dbReference>
<dbReference type="InterPro" id="IPR004314">
    <property type="entry name" value="Neprosin"/>
</dbReference>
<protein>
    <recommendedName>
        <fullName evidence="1">Neprosin PEP catalytic domain-containing protein</fullName>
    </recommendedName>
</protein>
<dbReference type="Proteomes" id="UP001202328">
    <property type="component" value="Unassembled WGS sequence"/>
</dbReference>
<comment type="caution">
    <text evidence="2">The sequence shown here is derived from an EMBL/GenBank/DDBJ whole genome shotgun (WGS) entry which is preliminary data.</text>
</comment>
<dbReference type="PANTHER" id="PTHR31589:SF110">
    <property type="entry name" value="PROTEIN, PUTATIVE (DUF239)-RELATED"/>
    <property type="match status" value="1"/>
</dbReference>
<accession>A0AAD4XG92</accession>
<evidence type="ECO:0000313" key="2">
    <source>
        <dbReference type="EMBL" id="KAI3909747.1"/>
    </source>
</evidence>
<dbReference type="AlphaFoldDB" id="A0AAD4XG92"/>
<keyword evidence="3" id="KW-1185">Reference proteome</keyword>
<gene>
    <name evidence="2" type="ORF">MKW98_014164</name>
</gene>
<sequence>MPHDKKSIFSLGDGCPKGTVPIRRTTKEDLIRSQSLSSWTPSSANRIYRAGVFYKKTGMHGGKGTVNAWHPEVRSDQYSSSELSIKSGPSNQTSAIKFGWTECSGLSLIFCMSIVNPHLYGDDKTRNFAYWTGDGGHKTECYNTLCSGYVQVHQTRGPGQAVAQTSIVAGQQYEVTIEISLEQETGKWWLILDDVKIGYWPKQLFPLFKTGVESIFWGGRVKAGNDGVSPQMGSGFPIDDYPETTGYFADLKYIDESNQSLQPESVDTVVDCRGGPNRYDAKYYSKHNILHFGGGLDGAHCYE</sequence>
<name>A0AAD4XG92_9MAGN</name>
<organism evidence="2 3">
    <name type="scientific">Papaver atlanticum</name>
    <dbReference type="NCBI Taxonomy" id="357466"/>
    <lineage>
        <taxon>Eukaryota</taxon>
        <taxon>Viridiplantae</taxon>
        <taxon>Streptophyta</taxon>
        <taxon>Embryophyta</taxon>
        <taxon>Tracheophyta</taxon>
        <taxon>Spermatophyta</taxon>
        <taxon>Magnoliopsida</taxon>
        <taxon>Ranunculales</taxon>
        <taxon>Papaveraceae</taxon>
        <taxon>Papaveroideae</taxon>
        <taxon>Papaver</taxon>
    </lineage>
</organism>
<dbReference type="Pfam" id="PF03080">
    <property type="entry name" value="Neprosin"/>
    <property type="match status" value="1"/>
</dbReference>
<dbReference type="PROSITE" id="PS52045">
    <property type="entry name" value="NEPROSIN_PEP_CD"/>
    <property type="match status" value="1"/>
</dbReference>
<feature type="domain" description="Neprosin PEP catalytic" evidence="1">
    <location>
        <begin position="40"/>
        <end position="302"/>
    </location>
</feature>
<reference evidence="2" key="1">
    <citation type="submission" date="2022-04" db="EMBL/GenBank/DDBJ databases">
        <title>A functionally conserved STORR gene fusion in Papaver species that diverged 16.8 million years ago.</title>
        <authorList>
            <person name="Catania T."/>
        </authorList>
    </citation>
    <scope>NUCLEOTIDE SEQUENCE</scope>
    <source>
        <strain evidence="2">S-188037</strain>
    </source>
</reference>
<dbReference type="EMBL" id="JAJJMB010010315">
    <property type="protein sequence ID" value="KAI3909747.1"/>
    <property type="molecule type" value="Genomic_DNA"/>
</dbReference>
<dbReference type="PANTHER" id="PTHR31589">
    <property type="entry name" value="PROTEIN, PUTATIVE (DUF239)-RELATED-RELATED"/>
    <property type="match status" value="1"/>
</dbReference>
<evidence type="ECO:0000313" key="3">
    <source>
        <dbReference type="Proteomes" id="UP001202328"/>
    </source>
</evidence>
<dbReference type="InterPro" id="IPR053168">
    <property type="entry name" value="Glutamic_endopeptidase"/>
</dbReference>